<dbReference type="Gene3D" id="3.40.50.720">
    <property type="entry name" value="NAD(P)-binding Rossmann-like Domain"/>
    <property type="match status" value="1"/>
</dbReference>
<keyword evidence="4" id="KW-1185">Reference proteome</keyword>
<reference evidence="3" key="1">
    <citation type="submission" date="2021-04" db="EMBL/GenBank/DDBJ databases">
        <title>Draft genome of Fusarium avenaceum strain F156N33, isolated from an atmospheric sample in Virginia.</title>
        <authorList>
            <person name="Yang S."/>
            <person name="Vinatzer B.A."/>
            <person name="Coleman J."/>
        </authorList>
    </citation>
    <scope>NUCLEOTIDE SEQUENCE</scope>
    <source>
        <strain evidence="3">F156N33</strain>
    </source>
</reference>
<gene>
    <name evidence="3" type="ORF">KAF25_006749</name>
</gene>
<comment type="similarity">
    <text evidence="1">Belongs to the short-chain dehydrogenases/reductases (SDR) family.</text>
</comment>
<dbReference type="PANTHER" id="PTHR24320:SF152">
    <property type="entry name" value="SHORT-CHAIN DEHYDROGENASE_REDUCTASE FAMILY PROTEIN"/>
    <property type="match status" value="1"/>
</dbReference>
<dbReference type="Pfam" id="PF00106">
    <property type="entry name" value="adh_short"/>
    <property type="match status" value="1"/>
</dbReference>
<name>A0A9P7H8P0_9HYPO</name>
<evidence type="ECO:0000313" key="3">
    <source>
        <dbReference type="EMBL" id="KAG5664164.1"/>
    </source>
</evidence>
<evidence type="ECO:0000256" key="2">
    <source>
        <dbReference type="ARBA" id="ARBA00023002"/>
    </source>
</evidence>
<dbReference type="PANTHER" id="PTHR24320">
    <property type="entry name" value="RETINOL DEHYDROGENASE"/>
    <property type="match status" value="1"/>
</dbReference>
<sequence length="345" mass="37451">MSTPQGTVLVTGANGGLGAAIVDDIIKKPNLVGNYAGVYTVRKAATATRLQKTLSYAPASHKHDVVDLDLGSLASVRTVAAETNRRVSAGELPPIRALILNAGYQDHELITMTEDGFETGWQVNFLANQLLALLLLQSMDKEKGRILIVGSWSHDVKDLRNNASMECYKDIDSLFPGPEELAKGKWSRPGSGGGWLAGYRRYGASKLCAVMLMQVHPLNRLAHDDKLSDITVVGLDPGVMGTDLTRRGSAVMYYGLKFVAPLVAPLLVKFSPNGDYRPAWKSAGDAIQLAFETEASAGKSLYLNGTDELETSKEAQDDTKRRALWTYGLEAAQIKQGDTILQDWQ</sequence>
<evidence type="ECO:0008006" key="5">
    <source>
        <dbReference type="Google" id="ProtNLM"/>
    </source>
</evidence>
<accession>A0A9P7H8P0</accession>
<dbReference type="InterPro" id="IPR036291">
    <property type="entry name" value="NAD(P)-bd_dom_sf"/>
</dbReference>
<dbReference type="PRINTS" id="PR00081">
    <property type="entry name" value="GDHRDH"/>
</dbReference>
<proteinExistence type="inferred from homology"/>
<dbReference type="GO" id="GO:0016491">
    <property type="term" value="F:oxidoreductase activity"/>
    <property type="evidence" value="ECO:0007669"/>
    <property type="project" value="UniProtKB-KW"/>
</dbReference>
<protein>
    <recommendedName>
        <fullName evidence="5">Short-chain dehydrogenase</fullName>
    </recommendedName>
</protein>
<dbReference type="Proteomes" id="UP000782241">
    <property type="component" value="Unassembled WGS sequence"/>
</dbReference>
<evidence type="ECO:0000313" key="4">
    <source>
        <dbReference type="Proteomes" id="UP000782241"/>
    </source>
</evidence>
<dbReference type="AlphaFoldDB" id="A0A9P7H8P0"/>
<organism evidence="3 4">
    <name type="scientific">Fusarium avenaceum</name>
    <dbReference type="NCBI Taxonomy" id="40199"/>
    <lineage>
        <taxon>Eukaryota</taxon>
        <taxon>Fungi</taxon>
        <taxon>Dikarya</taxon>
        <taxon>Ascomycota</taxon>
        <taxon>Pezizomycotina</taxon>
        <taxon>Sordariomycetes</taxon>
        <taxon>Hypocreomycetidae</taxon>
        <taxon>Hypocreales</taxon>
        <taxon>Nectriaceae</taxon>
        <taxon>Fusarium</taxon>
        <taxon>Fusarium tricinctum species complex</taxon>
    </lineage>
</organism>
<dbReference type="InterPro" id="IPR002347">
    <property type="entry name" value="SDR_fam"/>
</dbReference>
<dbReference type="SUPFAM" id="SSF51735">
    <property type="entry name" value="NAD(P)-binding Rossmann-fold domains"/>
    <property type="match status" value="1"/>
</dbReference>
<evidence type="ECO:0000256" key="1">
    <source>
        <dbReference type="ARBA" id="ARBA00006484"/>
    </source>
</evidence>
<keyword evidence="2" id="KW-0560">Oxidoreductase</keyword>
<comment type="caution">
    <text evidence="3">The sequence shown here is derived from an EMBL/GenBank/DDBJ whole genome shotgun (WGS) entry which is preliminary data.</text>
</comment>
<dbReference type="EMBL" id="JAGPUO010000003">
    <property type="protein sequence ID" value="KAG5664164.1"/>
    <property type="molecule type" value="Genomic_DNA"/>
</dbReference>